<feature type="region of interest" description="Disordered" evidence="1">
    <location>
        <begin position="723"/>
        <end position="753"/>
    </location>
</feature>
<protein>
    <submittedName>
        <fullName evidence="2">Uncharacterized protein</fullName>
    </submittedName>
</protein>
<feature type="region of interest" description="Disordered" evidence="1">
    <location>
        <begin position="192"/>
        <end position="279"/>
    </location>
</feature>
<evidence type="ECO:0000313" key="3">
    <source>
        <dbReference type="Proteomes" id="UP000092583"/>
    </source>
</evidence>
<gene>
    <name evidence="2" type="ORF">L486_00470</name>
</gene>
<accession>A0A1B9IZ73</accession>
<feature type="compositionally biased region" description="Basic and acidic residues" evidence="1">
    <location>
        <begin position="723"/>
        <end position="737"/>
    </location>
</feature>
<dbReference type="Proteomes" id="UP000092583">
    <property type="component" value="Unassembled WGS sequence"/>
</dbReference>
<feature type="compositionally biased region" description="Pro residues" evidence="1">
    <location>
        <begin position="220"/>
        <end position="230"/>
    </location>
</feature>
<feature type="compositionally biased region" description="Polar residues" evidence="1">
    <location>
        <begin position="29"/>
        <end position="46"/>
    </location>
</feature>
<feature type="compositionally biased region" description="Polar residues" evidence="1">
    <location>
        <begin position="599"/>
        <end position="613"/>
    </location>
</feature>
<feature type="region of interest" description="Disordered" evidence="1">
    <location>
        <begin position="1"/>
        <end position="165"/>
    </location>
</feature>
<feature type="compositionally biased region" description="Low complexity" evidence="1">
    <location>
        <begin position="198"/>
        <end position="218"/>
    </location>
</feature>
<name>A0A1B9IZ73_9TREE</name>
<organism evidence="2 3">
    <name type="scientific">Kwoniella mangroviensis CBS 10435</name>
    <dbReference type="NCBI Taxonomy" id="1331196"/>
    <lineage>
        <taxon>Eukaryota</taxon>
        <taxon>Fungi</taxon>
        <taxon>Dikarya</taxon>
        <taxon>Basidiomycota</taxon>
        <taxon>Agaricomycotina</taxon>
        <taxon>Tremellomycetes</taxon>
        <taxon>Tremellales</taxon>
        <taxon>Cryptococcaceae</taxon>
        <taxon>Kwoniella</taxon>
    </lineage>
</organism>
<keyword evidence="3" id="KW-1185">Reference proteome</keyword>
<feature type="region of interest" description="Disordered" evidence="1">
    <location>
        <begin position="599"/>
        <end position="624"/>
    </location>
</feature>
<evidence type="ECO:0000256" key="1">
    <source>
        <dbReference type="SAM" id="MobiDB-lite"/>
    </source>
</evidence>
<dbReference type="AlphaFoldDB" id="A0A1B9IZ73"/>
<reference evidence="3" key="2">
    <citation type="submission" date="2013-12" db="EMBL/GenBank/DDBJ databases">
        <title>Evolution of pathogenesis and genome organization in the Tremellales.</title>
        <authorList>
            <person name="Cuomo C."/>
            <person name="Litvintseva A."/>
            <person name="Heitman J."/>
            <person name="Chen Y."/>
            <person name="Sun S."/>
            <person name="Springer D."/>
            <person name="Dromer F."/>
            <person name="Young S."/>
            <person name="Zeng Q."/>
            <person name="Chapman S."/>
            <person name="Gujja S."/>
            <person name="Saif S."/>
            <person name="Birren B."/>
        </authorList>
    </citation>
    <scope>NUCLEOTIDE SEQUENCE [LARGE SCALE GENOMIC DNA]</scope>
    <source>
        <strain evidence="3">CBS 10435</strain>
    </source>
</reference>
<proteinExistence type="predicted"/>
<dbReference type="EMBL" id="KI669459">
    <property type="protein sequence ID" value="OCF60830.1"/>
    <property type="molecule type" value="Genomic_DNA"/>
</dbReference>
<sequence length="804" mass="87591">MSTLTSTDSRKRRPKSQFTFRIQPPSTIPLRTSSKPQQSITSSKSASRFADRATPAEKPSTTSRLPPPRVSFLTPREVWSPLATPIPDMNERPNLKMAAAPSRVPKYQLKDTGPVPVTSSSSIPKPHIRPRLVSRPSTKPRRQDSTQRPVLQIPKPQVRPLTTTQQISRLPIPIHSRPVSLPDAPVITIPIPKPRPASYQPPSCTSSSSYISQPTLSIPEPRPSLLPVPTIPNSVKPSRQASNQSTASSTCSSASSLARHKAIKQKGQDRSSFARLSAYSPPNHDALIRALAIDSDLENEDTESTISDHSIRTVATVNPPDREATIQVSKASYNGELESKSTSSCSTYTLENHSSPLPTDCLTAPYLVPSTAPPMTLEWESDESSGEIDQAEKVWRELELKLGRKVRGRSLRRGKWVVKPRNEGERASIQQQQPSFENYEDNGEAIKMETTTSGFSVSLYYTSPSAFCQSTPPLHIPHSQSSSSSFTYGSSPKTESPSSATALFDMSAPLVPGGSNNGYTPWNTPLMNKDSIKRGNRVKKRYASCDVGELDAHHTDRLESLEDYSRVEFTQMDDYLPGSSTINSVHNGSTSLPAMSHSTFTPESMSTNDSITPQPQPDPMTVPKPNSIPARPSKTMYRLDSHVVSALTALQGAFDSPDLDLALQNCSSPDLSPILDSPEGELESGGLGLGLKLNLKTVYHLPTLSPRLRPSALGKRSIEVEISDRHNKGGRGVHEQLDNTGSTPDGSPLVENDDTAKLDKAIPLVEPVQTSSNDHDDEDGVLVIRDLDTGLERQVRVGDGLTLS</sequence>
<feature type="compositionally biased region" description="Low complexity" evidence="1">
    <location>
        <begin position="479"/>
        <end position="491"/>
    </location>
</feature>
<dbReference type="OrthoDB" id="2564873at2759"/>
<reference evidence="2 3" key="1">
    <citation type="submission" date="2013-07" db="EMBL/GenBank/DDBJ databases">
        <title>The Genome Sequence of Kwoniella mangroviensis CBS10435.</title>
        <authorList>
            <consortium name="The Broad Institute Genome Sequencing Platform"/>
            <person name="Cuomo C."/>
            <person name="Litvintseva A."/>
            <person name="Chen Y."/>
            <person name="Heitman J."/>
            <person name="Sun S."/>
            <person name="Springer D."/>
            <person name="Dromer F."/>
            <person name="Young S.K."/>
            <person name="Zeng Q."/>
            <person name="Gargeya S."/>
            <person name="Fitzgerald M."/>
            <person name="Abouelleil A."/>
            <person name="Alvarado L."/>
            <person name="Berlin A.M."/>
            <person name="Chapman S.B."/>
            <person name="Dewar J."/>
            <person name="Goldberg J."/>
            <person name="Griggs A."/>
            <person name="Gujja S."/>
            <person name="Hansen M."/>
            <person name="Howarth C."/>
            <person name="Imamovic A."/>
            <person name="Larimer J."/>
            <person name="McCowan C."/>
            <person name="Murphy C."/>
            <person name="Pearson M."/>
            <person name="Priest M."/>
            <person name="Roberts A."/>
            <person name="Saif S."/>
            <person name="Shea T."/>
            <person name="Sykes S."/>
            <person name="Wortman J."/>
            <person name="Nusbaum C."/>
            <person name="Birren B."/>
        </authorList>
    </citation>
    <scope>NUCLEOTIDE SEQUENCE [LARGE SCALE GENOMIC DNA]</scope>
    <source>
        <strain evidence="2 3">CBS 10435</strain>
    </source>
</reference>
<feature type="compositionally biased region" description="Low complexity" evidence="1">
    <location>
        <begin position="238"/>
        <end position="257"/>
    </location>
</feature>
<evidence type="ECO:0000313" key="2">
    <source>
        <dbReference type="EMBL" id="OCF60830.1"/>
    </source>
</evidence>
<feature type="region of interest" description="Disordered" evidence="1">
    <location>
        <begin position="472"/>
        <end position="499"/>
    </location>
</feature>